<dbReference type="Pfam" id="PF02606">
    <property type="entry name" value="LpxK"/>
    <property type="match status" value="1"/>
</dbReference>
<keyword evidence="14" id="KW-1133">Transmembrane helix</keyword>
<evidence type="ECO:0000256" key="7">
    <source>
        <dbReference type="ARBA" id="ARBA00022679"/>
    </source>
</evidence>
<dbReference type="PANTHER" id="PTHR42724">
    <property type="entry name" value="TETRAACYLDISACCHARIDE 4'-KINASE"/>
    <property type="match status" value="1"/>
</dbReference>
<feature type="binding site" evidence="13">
    <location>
        <begin position="57"/>
        <end position="64"/>
    </location>
    <ligand>
        <name>ATP</name>
        <dbReference type="ChEBI" id="CHEBI:30616"/>
    </ligand>
</feature>
<accession>A0ABV1REE5</accession>
<evidence type="ECO:0000256" key="11">
    <source>
        <dbReference type="ARBA" id="ARBA00023098"/>
    </source>
</evidence>
<evidence type="ECO:0000256" key="9">
    <source>
        <dbReference type="ARBA" id="ARBA00022777"/>
    </source>
</evidence>
<keyword evidence="6 13" id="KW-0441">Lipid A biosynthesis</keyword>
<evidence type="ECO:0000256" key="1">
    <source>
        <dbReference type="ARBA" id="ARBA00002274"/>
    </source>
</evidence>
<dbReference type="NCBIfam" id="TIGR00682">
    <property type="entry name" value="lpxK"/>
    <property type="match status" value="1"/>
</dbReference>
<protein>
    <recommendedName>
        <fullName evidence="4 13">Tetraacyldisaccharide 4'-kinase</fullName>
        <ecNumber evidence="3 13">2.7.1.130</ecNumber>
    </recommendedName>
    <alternativeName>
        <fullName evidence="12 13">Lipid A 4'-kinase</fullName>
    </alternativeName>
</protein>
<proteinExistence type="inferred from homology"/>
<evidence type="ECO:0000256" key="12">
    <source>
        <dbReference type="ARBA" id="ARBA00029757"/>
    </source>
</evidence>
<sequence>MNWFERGWYKQHSATWLLLPLTLIFTVLSAVRRLLFKLGLKKKTKLPVPVVIVGNITVGGTGKTPFVIWLARYLQAIGLQPGIISRGYGGQIKSGCHCVAPNDSASLVGDETRLIANNLNLPVMVGRDRALCGEKLASDYGCNIIISDDGLQHYKLARDIEIILIDGHRQLGNQALLPAGPLREGKWRLNTTPLVIQNGRPDNLTLTPYYFSVKAAGFKPILQMGNEDVGLITQKFNKKIGSYAVCAIGNPQRFYHTLQEQGVKILEYHSFIDHHNFTSEDFDVCNGAQIVMTEKDAVKCREFAQANWWYLPIEITPDSKFQAKLAEIIDKTRKQYGI</sequence>
<dbReference type="EC" id="2.7.1.130" evidence="3 13"/>
<evidence type="ECO:0000256" key="5">
    <source>
        <dbReference type="ARBA" id="ARBA00022516"/>
    </source>
</evidence>
<dbReference type="EMBL" id="JBELOE010000080">
    <property type="protein sequence ID" value="MER2491077.1"/>
    <property type="molecule type" value="Genomic_DNA"/>
</dbReference>
<dbReference type="RefSeq" id="WP_350400803.1">
    <property type="nucleotide sequence ID" value="NZ_JBELOE010000080.1"/>
</dbReference>
<evidence type="ECO:0000313" key="16">
    <source>
        <dbReference type="Proteomes" id="UP001467690"/>
    </source>
</evidence>
<dbReference type="PANTHER" id="PTHR42724:SF1">
    <property type="entry name" value="TETRAACYLDISACCHARIDE 4'-KINASE, MITOCHONDRIAL-RELATED"/>
    <property type="match status" value="1"/>
</dbReference>
<evidence type="ECO:0000256" key="6">
    <source>
        <dbReference type="ARBA" id="ARBA00022556"/>
    </source>
</evidence>
<reference evidence="15 16" key="1">
    <citation type="submission" date="2024-06" db="EMBL/GenBank/DDBJ databases">
        <authorList>
            <person name="Chen R.Y."/>
        </authorList>
    </citation>
    <scope>NUCLEOTIDE SEQUENCE [LARGE SCALE GENOMIC DNA]</scope>
    <source>
        <strain evidence="15 16">D2</strain>
    </source>
</reference>
<evidence type="ECO:0000256" key="10">
    <source>
        <dbReference type="ARBA" id="ARBA00022840"/>
    </source>
</evidence>
<keyword evidence="9 13" id="KW-0418">Kinase</keyword>
<feature type="transmembrane region" description="Helical" evidence="14">
    <location>
        <begin position="14"/>
        <end position="35"/>
    </location>
</feature>
<keyword evidence="11 13" id="KW-0443">Lipid metabolism</keyword>
<dbReference type="HAMAP" id="MF_00409">
    <property type="entry name" value="LpxK"/>
    <property type="match status" value="1"/>
</dbReference>
<evidence type="ECO:0000313" key="15">
    <source>
        <dbReference type="EMBL" id="MER2491077.1"/>
    </source>
</evidence>
<keyword evidence="5 13" id="KW-0444">Lipid biosynthesis</keyword>
<keyword evidence="14" id="KW-0472">Membrane</keyword>
<dbReference type="GO" id="GO:0009029">
    <property type="term" value="F:lipid-A 4'-kinase activity"/>
    <property type="evidence" value="ECO:0007669"/>
    <property type="project" value="UniProtKB-EC"/>
</dbReference>
<comment type="similarity">
    <text evidence="13">Belongs to the LpxK family.</text>
</comment>
<evidence type="ECO:0000256" key="4">
    <source>
        <dbReference type="ARBA" id="ARBA00016436"/>
    </source>
</evidence>
<dbReference type="SUPFAM" id="SSF52540">
    <property type="entry name" value="P-loop containing nucleoside triphosphate hydrolases"/>
    <property type="match status" value="1"/>
</dbReference>
<dbReference type="InterPro" id="IPR003758">
    <property type="entry name" value="LpxK"/>
</dbReference>
<keyword evidence="10 13" id="KW-0067">ATP-binding</keyword>
<keyword evidence="7 13" id="KW-0808">Transferase</keyword>
<comment type="caution">
    <text evidence="15">The sequence shown here is derived from an EMBL/GenBank/DDBJ whole genome shotgun (WGS) entry which is preliminary data.</text>
</comment>
<keyword evidence="16" id="KW-1185">Reference proteome</keyword>
<evidence type="ECO:0000256" key="13">
    <source>
        <dbReference type="HAMAP-Rule" id="MF_00409"/>
    </source>
</evidence>
<evidence type="ECO:0000256" key="3">
    <source>
        <dbReference type="ARBA" id="ARBA00012071"/>
    </source>
</evidence>
<evidence type="ECO:0000256" key="8">
    <source>
        <dbReference type="ARBA" id="ARBA00022741"/>
    </source>
</evidence>
<comment type="pathway">
    <text evidence="2 13">Glycolipid biosynthesis; lipid IV(A) biosynthesis; lipid IV(A) from (3R)-3-hydroxytetradecanoyl-[acyl-carrier-protein] and UDP-N-acetyl-alpha-D-glucosamine: step 6/6.</text>
</comment>
<comment type="function">
    <text evidence="1 13">Transfers the gamma-phosphate of ATP to the 4'-position of a tetraacyldisaccharide 1-phosphate intermediate (termed DS-1-P) to form tetraacyldisaccharide 1,4'-bis-phosphate (lipid IVA).</text>
</comment>
<organism evidence="15 16">
    <name type="scientific">Catenovulum sediminis</name>
    <dbReference type="NCBI Taxonomy" id="1740262"/>
    <lineage>
        <taxon>Bacteria</taxon>
        <taxon>Pseudomonadati</taxon>
        <taxon>Pseudomonadota</taxon>
        <taxon>Gammaproteobacteria</taxon>
        <taxon>Alteromonadales</taxon>
        <taxon>Alteromonadaceae</taxon>
        <taxon>Catenovulum</taxon>
    </lineage>
</organism>
<comment type="catalytic activity">
    <reaction evidence="13">
        <text>a lipid A disaccharide + ATP = a lipid IVA + ADP + H(+)</text>
        <dbReference type="Rhea" id="RHEA:67840"/>
        <dbReference type="ChEBI" id="CHEBI:15378"/>
        <dbReference type="ChEBI" id="CHEBI:30616"/>
        <dbReference type="ChEBI" id="CHEBI:176343"/>
        <dbReference type="ChEBI" id="CHEBI:176425"/>
        <dbReference type="ChEBI" id="CHEBI:456216"/>
        <dbReference type="EC" id="2.7.1.130"/>
    </reaction>
</comment>
<dbReference type="InterPro" id="IPR027417">
    <property type="entry name" value="P-loop_NTPase"/>
</dbReference>
<evidence type="ECO:0000256" key="14">
    <source>
        <dbReference type="SAM" id="Phobius"/>
    </source>
</evidence>
<evidence type="ECO:0000256" key="2">
    <source>
        <dbReference type="ARBA" id="ARBA00004870"/>
    </source>
</evidence>
<keyword evidence="8 13" id="KW-0547">Nucleotide-binding</keyword>
<dbReference type="Proteomes" id="UP001467690">
    <property type="component" value="Unassembled WGS sequence"/>
</dbReference>
<gene>
    <name evidence="13 15" type="primary">lpxK</name>
    <name evidence="15" type="ORF">ABS311_04195</name>
</gene>
<name>A0ABV1REE5_9ALTE</name>
<keyword evidence="14" id="KW-0812">Transmembrane</keyword>